<evidence type="ECO:0000313" key="2">
    <source>
        <dbReference type="Proteomes" id="UP000241764"/>
    </source>
</evidence>
<dbReference type="EMBL" id="PGGM01000004">
    <property type="protein sequence ID" value="PSH64677.1"/>
    <property type="molecule type" value="Genomic_DNA"/>
</dbReference>
<gene>
    <name evidence="1" type="ORF">CU103_12400</name>
</gene>
<dbReference type="AlphaFoldDB" id="A0A2P7BDX0"/>
<organism evidence="1 2">
    <name type="scientific">Phyllobacterium sophorae</name>
    <dbReference type="NCBI Taxonomy" id="1520277"/>
    <lineage>
        <taxon>Bacteria</taxon>
        <taxon>Pseudomonadati</taxon>
        <taxon>Pseudomonadota</taxon>
        <taxon>Alphaproteobacteria</taxon>
        <taxon>Hyphomicrobiales</taxon>
        <taxon>Phyllobacteriaceae</taxon>
        <taxon>Phyllobacterium</taxon>
    </lineage>
</organism>
<sequence>MTDEVVVGSGKTLKVGDETFKIKDHGVPISFVDFFTEYRANNGMVSFATAHIVHDAGNEPEVVINTRMRMSLVTAQAMHGLLGDILEQALKPPVDKDKAH</sequence>
<protein>
    <recommendedName>
        <fullName evidence="3">DUF3467 domain-containing protein</fullName>
    </recommendedName>
</protein>
<evidence type="ECO:0000313" key="1">
    <source>
        <dbReference type="EMBL" id="PSH64677.1"/>
    </source>
</evidence>
<keyword evidence="2" id="KW-1185">Reference proteome</keyword>
<dbReference type="Proteomes" id="UP000241764">
    <property type="component" value="Unassembled WGS sequence"/>
</dbReference>
<reference evidence="2" key="1">
    <citation type="submission" date="2017-11" db="EMBL/GenBank/DDBJ databases">
        <authorList>
            <person name="Kuznetsova I."/>
            <person name="Sazanova A."/>
            <person name="Chirak E."/>
            <person name="Safronova V."/>
            <person name="Willems A."/>
        </authorList>
    </citation>
    <scope>NUCLEOTIDE SEQUENCE [LARGE SCALE GENOMIC DNA]</scope>
    <source>
        <strain evidence="2">CCBAU 03422</strain>
    </source>
</reference>
<proteinExistence type="predicted"/>
<evidence type="ECO:0008006" key="3">
    <source>
        <dbReference type="Google" id="ProtNLM"/>
    </source>
</evidence>
<accession>A0A2P7BDX0</accession>
<dbReference type="RefSeq" id="WP_106664222.1">
    <property type="nucleotide sequence ID" value="NZ_PGGM01000004.1"/>
</dbReference>
<dbReference type="OrthoDB" id="8404420at2"/>
<name>A0A2P7BDX0_9HYPH</name>
<comment type="caution">
    <text evidence="1">The sequence shown here is derived from an EMBL/GenBank/DDBJ whole genome shotgun (WGS) entry which is preliminary data.</text>
</comment>